<sequence length="233" mass="25536">MGIKRIYLSPSNQPDNKYVVGNTNEKSEMEEVAAKIKQILDSEYECETVVATTNLTINASGRPKEAKDKGCDVYLAIHSNAGGKGKASGAVAFYHPNSDGSKELARNIVRELNAICPIRSNRDTAVKNGMELYAGYGLAEVRNPNKIGITAVLAETDFHDNPTTAKWIIDNKEKIARAYVEALVKTFGIPKKVQITEGKLYRVQAGAFKEKENAEELVSKLKSAGFGSFIKYD</sequence>
<keyword evidence="4" id="KW-1185">Reference proteome</keyword>
<dbReference type="SUPFAM" id="SSF110997">
    <property type="entry name" value="Sporulation related repeat"/>
    <property type="match status" value="1"/>
</dbReference>
<dbReference type="Proteomes" id="UP001519271">
    <property type="component" value="Unassembled WGS sequence"/>
</dbReference>
<organism evidence="3 4">
    <name type="scientific">Youngiibacter multivorans</name>
    <dbReference type="NCBI Taxonomy" id="937251"/>
    <lineage>
        <taxon>Bacteria</taxon>
        <taxon>Bacillati</taxon>
        <taxon>Bacillota</taxon>
        <taxon>Clostridia</taxon>
        <taxon>Eubacteriales</taxon>
        <taxon>Clostridiaceae</taxon>
        <taxon>Youngiibacter</taxon>
    </lineage>
</organism>
<dbReference type="InterPro" id="IPR036680">
    <property type="entry name" value="SPOR-like_sf"/>
</dbReference>
<feature type="domain" description="SPOR" evidence="2">
    <location>
        <begin position="195"/>
        <end position="233"/>
    </location>
</feature>
<dbReference type="PANTHER" id="PTHR30404">
    <property type="entry name" value="N-ACETYLMURAMOYL-L-ALANINE AMIDASE"/>
    <property type="match status" value="1"/>
</dbReference>
<evidence type="ECO:0000259" key="2">
    <source>
        <dbReference type="PROSITE" id="PS51724"/>
    </source>
</evidence>
<keyword evidence="1 3" id="KW-0378">Hydrolase</keyword>
<proteinExistence type="predicted"/>
<dbReference type="GO" id="GO:0008745">
    <property type="term" value="F:N-acetylmuramoyl-L-alanine amidase activity"/>
    <property type="evidence" value="ECO:0007669"/>
    <property type="project" value="UniProtKB-EC"/>
</dbReference>
<dbReference type="EMBL" id="JAGGKC010000044">
    <property type="protein sequence ID" value="MBP1920842.1"/>
    <property type="molecule type" value="Genomic_DNA"/>
</dbReference>
<reference evidence="3 4" key="1">
    <citation type="submission" date="2021-03" db="EMBL/GenBank/DDBJ databases">
        <title>Genomic Encyclopedia of Type Strains, Phase IV (KMG-IV): sequencing the most valuable type-strain genomes for metagenomic binning, comparative biology and taxonomic classification.</title>
        <authorList>
            <person name="Goeker M."/>
        </authorList>
    </citation>
    <scope>NUCLEOTIDE SEQUENCE [LARGE SCALE GENOMIC DNA]</scope>
    <source>
        <strain evidence="3 4">DSM 6139</strain>
    </source>
</reference>
<dbReference type="Gene3D" id="3.40.630.40">
    <property type="entry name" value="Zn-dependent exopeptidases"/>
    <property type="match status" value="1"/>
</dbReference>
<evidence type="ECO:0000313" key="4">
    <source>
        <dbReference type="Proteomes" id="UP001519271"/>
    </source>
</evidence>
<dbReference type="Pfam" id="PF01520">
    <property type="entry name" value="Amidase_3"/>
    <property type="match status" value="1"/>
</dbReference>
<name>A0ABS4G8H8_9CLOT</name>
<dbReference type="SUPFAM" id="SSF53187">
    <property type="entry name" value="Zn-dependent exopeptidases"/>
    <property type="match status" value="1"/>
</dbReference>
<evidence type="ECO:0000256" key="1">
    <source>
        <dbReference type="ARBA" id="ARBA00022801"/>
    </source>
</evidence>
<evidence type="ECO:0000313" key="3">
    <source>
        <dbReference type="EMBL" id="MBP1920842.1"/>
    </source>
</evidence>
<dbReference type="EC" id="3.5.1.28" evidence="3"/>
<dbReference type="CDD" id="cd02696">
    <property type="entry name" value="MurNAc-LAA"/>
    <property type="match status" value="1"/>
</dbReference>
<dbReference type="RefSeq" id="WP_209460995.1">
    <property type="nucleotide sequence ID" value="NZ_JAGGKC010000044.1"/>
</dbReference>
<accession>A0ABS4G8H8</accession>
<dbReference type="PANTHER" id="PTHR30404:SF0">
    <property type="entry name" value="N-ACETYLMURAMOYL-L-ALANINE AMIDASE AMIC"/>
    <property type="match status" value="1"/>
</dbReference>
<dbReference type="InterPro" id="IPR007730">
    <property type="entry name" value="SPOR-like_dom"/>
</dbReference>
<dbReference type="SMART" id="SM00646">
    <property type="entry name" value="Ami_3"/>
    <property type="match status" value="1"/>
</dbReference>
<dbReference type="PROSITE" id="PS51724">
    <property type="entry name" value="SPOR"/>
    <property type="match status" value="1"/>
</dbReference>
<dbReference type="InterPro" id="IPR002508">
    <property type="entry name" value="MurNAc-LAA_cat"/>
</dbReference>
<gene>
    <name evidence="3" type="ORF">J2Z34_003359</name>
</gene>
<dbReference type="InterPro" id="IPR050695">
    <property type="entry name" value="N-acetylmuramoyl_amidase_3"/>
</dbReference>
<protein>
    <submittedName>
        <fullName evidence="3">N-acetylmuramoyl-L-alanine amidase</fullName>
        <ecNumber evidence="3">3.5.1.28</ecNumber>
    </submittedName>
</protein>
<comment type="caution">
    <text evidence="3">The sequence shown here is derived from an EMBL/GenBank/DDBJ whole genome shotgun (WGS) entry which is preliminary data.</text>
</comment>